<feature type="transmembrane region" description="Helical" evidence="7">
    <location>
        <begin position="42"/>
        <end position="64"/>
    </location>
</feature>
<evidence type="ECO:0000256" key="2">
    <source>
        <dbReference type="ARBA" id="ARBA00022692"/>
    </source>
</evidence>
<dbReference type="GO" id="GO:0005506">
    <property type="term" value="F:iron ion binding"/>
    <property type="evidence" value="ECO:0007669"/>
    <property type="project" value="InterPro"/>
</dbReference>
<evidence type="ECO:0000259" key="8">
    <source>
        <dbReference type="Pfam" id="PF04116"/>
    </source>
</evidence>
<keyword evidence="6 7" id="KW-0472">Membrane</keyword>
<dbReference type="InterPro" id="IPR051689">
    <property type="entry name" value="Sterol_desaturase/TMEM195"/>
</dbReference>
<dbReference type="GO" id="GO:0006643">
    <property type="term" value="P:membrane lipid metabolic process"/>
    <property type="evidence" value="ECO:0007669"/>
    <property type="project" value="TreeGrafter"/>
</dbReference>
<evidence type="ECO:0000313" key="10">
    <source>
        <dbReference type="Proteomes" id="UP000603434"/>
    </source>
</evidence>
<evidence type="ECO:0000256" key="1">
    <source>
        <dbReference type="ARBA" id="ARBA00004127"/>
    </source>
</evidence>
<evidence type="ECO:0000256" key="7">
    <source>
        <dbReference type="SAM" id="Phobius"/>
    </source>
</evidence>
<organism evidence="9 10">
    <name type="scientific">Candidatus Desulfatibia profunda</name>
    <dbReference type="NCBI Taxonomy" id="2841695"/>
    <lineage>
        <taxon>Bacteria</taxon>
        <taxon>Pseudomonadati</taxon>
        <taxon>Thermodesulfobacteriota</taxon>
        <taxon>Desulfobacteria</taxon>
        <taxon>Desulfobacterales</taxon>
        <taxon>Desulfobacterales incertae sedis</taxon>
        <taxon>Candidatus Desulfatibia</taxon>
    </lineage>
</organism>
<dbReference type="AlphaFoldDB" id="A0A8J6NPJ5"/>
<dbReference type="InterPro" id="IPR006694">
    <property type="entry name" value="Fatty_acid_hydroxylase"/>
</dbReference>
<comment type="subcellular location">
    <subcellularLocation>
        <location evidence="1">Endomembrane system</location>
        <topology evidence="1">Multi-pass membrane protein</topology>
    </subcellularLocation>
</comment>
<proteinExistence type="predicted"/>
<dbReference type="GO" id="GO:0008610">
    <property type="term" value="P:lipid biosynthetic process"/>
    <property type="evidence" value="ECO:0007669"/>
    <property type="project" value="InterPro"/>
</dbReference>
<dbReference type="PANTHER" id="PTHR21624">
    <property type="entry name" value="STEROL DESATURASE-RELATED PROTEIN"/>
    <property type="match status" value="1"/>
</dbReference>
<keyword evidence="4" id="KW-0560">Oxidoreductase</keyword>
<dbReference type="Proteomes" id="UP000603434">
    <property type="component" value="Unassembled WGS sequence"/>
</dbReference>
<keyword evidence="2 7" id="KW-0812">Transmembrane</keyword>
<dbReference type="Pfam" id="PF04116">
    <property type="entry name" value="FA_hydroxylase"/>
    <property type="match status" value="1"/>
</dbReference>
<feature type="transmembrane region" description="Helical" evidence="7">
    <location>
        <begin position="147"/>
        <end position="169"/>
    </location>
</feature>
<accession>A0A8J6NPJ5</accession>
<comment type="caution">
    <text evidence="9">The sequence shown here is derived from an EMBL/GenBank/DDBJ whole genome shotgun (WGS) entry which is preliminary data.</text>
</comment>
<dbReference type="EMBL" id="JACNJH010000096">
    <property type="protein sequence ID" value="MBC8360566.1"/>
    <property type="molecule type" value="Genomic_DNA"/>
</dbReference>
<feature type="domain" description="Fatty acid hydroxylase" evidence="8">
    <location>
        <begin position="90"/>
        <end position="226"/>
    </location>
</feature>
<evidence type="ECO:0000313" key="9">
    <source>
        <dbReference type="EMBL" id="MBC8360566.1"/>
    </source>
</evidence>
<evidence type="ECO:0000256" key="3">
    <source>
        <dbReference type="ARBA" id="ARBA00022989"/>
    </source>
</evidence>
<name>A0A8J6NPJ5_9BACT</name>
<dbReference type="GO" id="GO:0012505">
    <property type="term" value="C:endomembrane system"/>
    <property type="evidence" value="ECO:0007669"/>
    <property type="project" value="UniProtKB-SubCell"/>
</dbReference>
<protein>
    <submittedName>
        <fullName evidence="9">Sterol desaturase family protein</fullName>
    </submittedName>
</protein>
<dbReference type="GO" id="GO:0016020">
    <property type="term" value="C:membrane"/>
    <property type="evidence" value="ECO:0007669"/>
    <property type="project" value="GOC"/>
</dbReference>
<dbReference type="PANTHER" id="PTHR21624:SF1">
    <property type="entry name" value="ALKYLGLYCEROL MONOOXYGENASE"/>
    <property type="match status" value="1"/>
</dbReference>
<feature type="transmembrane region" description="Helical" evidence="7">
    <location>
        <begin position="12"/>
        <end position="30"/>
    </location>
</feature>
<dbReference type="GO" id="GO:0050479">
    <property type="term" value="F:glyceryl-ether monooxygenase activity"/>
    <property type="evidence" value="ECO:0007669"/>
    <property type="project" value="TreeGrafter"/>
</dbReference>
<evidence type="ECO:0000256" key="5">
    <source>
        <dbReference type="ARBA" id="ARBA00023098"/>
    </source>
</evidence>
<reference evidence="9 10" key="1">
    <citation type="submission" date="2020-08" db="EMBL/GenBank/DDBJ databases">
        <title>Bridging the membrane lipid divide: bacteria of the FCB group superphylum have the potential to synthesize archaeal ether lipids.</title>
        <authorList>
            <person name="Villanueva L."/>
            <person name="Von Meijenfeldt F.A.B."/>
            <person name="Westbye A.B."/>
            <person name="Yadav S."/>
            <person name="Hopmans E.C."/>
            <person name="Dutilh B.E."/>
            <person name="Sinninghe Damste J.S."/>
        </authorList>
    </citation>
    <scope>NUCLEOTIDE SEQUENCE [LARGE SCALE GENOMIC DNA]</scope>
    <source>
        <strain evidence="9">NIOZ-UU30</strain>
    </source>
</reference>
<feature type="transmembrane region" description="Helical" evidence="7">
    <location>
        <begin position="85"/>
        <end position="106"/>
    </location>
</feature>
<evidence type="ECO:0000256" key="4">
    <source>
        <dbReference type="ARBA" id="ARBA00023002"/>
    </source>
</evidence>
<gene>
    <name evidence="9" type="ORF">H8E23_04130</name>
</gene>
<keyword evidence="3 7" id="KW-1133">Transmembrane helix</keyword>
<evidence type="ECO:0000256" key="6">
    <source>
        <dbReference type="ARBA" id="ARBA00023136"/>
    </source>
</evidence>
<sequence>MPHVKIETIRLWVFLGGLAFFLLLELGIPYRKGTVSKLKRWLINLGMTVINSLVLYLLFASAIIQTARYVSEKQIGVLNLAAMPSWAKTLATIVFMDFMLYVWHFLNHEMPLLWRFHRVHHTDLNMDVSTATRFHIGELAVSAVIKISLVFFLGADVFGVVIFETLLVLAAQFHHSSLKVPAWFEKIFWVLFVPPSMHRIHHSVVIKERDSNYGTIFSIWDRTLGTLVSDVDQSRIRIGVGGHFQPEKLNLHHLLIMPFTPPAK</sequence>
<keyword evidence="5" id="KW-0443">Lipid metabolism</keyword>